<dbReference type="InterPro" id="IPR001506">
    <property type="entry name" value="Peptidase_M12A"/>
</dbReference>
<sequence length="761" mass="80471">MARAPPPGTLPLLLVLAHLCRLGSAAIWSPSGGDSVEVRSSGRLIRSHDPPPGKALGRSLEVHPSGEVARAAPDAAALLAGAPGGGGDEGPPLQRAVAPPGERCSKAVAKAEVLLSFYVADQAADGRATGPALERVLQALKARDKERLSADAVLEALSEVDLGTALRSGHVWTVQDQWDLLDGCVGGTALLALEERARTPSGELLLQGDVLPAAAASGGAANQTVALGVTDWPDGKVSYCFLDGLDGASRRAFVAAVDHVRSQVPCLSFEEIPSESGSGFCRSRPAIAVSGNAGVSGCWSDVGMRADRQSQRLNLGRGCGLMGVAAHQLLQALGATHELSHHRRDEFVDILVGNTDASALGTNFQIDRSVDVPSFADFDPLSLMAGSAKAFSVNGRDTVELKVPSNGAVSTRLPLLSRLLGQRHGLSEIDARRLGERYGCAERVVPATPTRRLSKVLLAGGGLKVEGGCADANYTGLLAEGAVGSVDLQCRALRDRCQDPEFSARLAQRCPVTCMACVPVPEVELEAGEPVQAVFEQLDSDDDSAAEAFRVPSWRCKDSLATGVKLKNSGTANCSELYNYCDHLTLAEHIKRVCPMTCGMCVPLVVKQVSDSSSSSAAASSPRRSDEPCDDDADDHVPVLFMGHKVMGCTDIKEFCFGHPNSRHIARKCKVTCGVCELPEADLDQVDLMEPNTTTPAPVVAVAEPEPKYDQFDGPSCSRRRRWGLCSSRRRDGTPGDPAVDSADFFPHVGHNWEVQRVQGR</sequence>
<organism evidence="6 7">
    <name type="scientific">Prorocentrum cordatum</name>
    <dbReference type="NCBI Taxonomy" id="2364126"/>
    <lineage>
        <taxon>Eukaryota</taxon>
        <taxon>Sar</taxon>
        <taxon>Alveolata</taxon>
        <taxon>Dinophyceae</taxon>
        <taxon>Prorocentrales</taxon>
        <taxon>Prorocentraceae</taxon>
        <taxon>Prorocentrum</taxon>
    </lineage>
</organism>
<feature type="region of interest" description="Disordered" evidence="3">
    <location>
        <begin position="613"/>
        <end position="632"/>
    </location>
</feature>
<feature type="chain" id="PRO_5046418627" description="Peptidase M12A domain-containing protein" evidence="4">
    <location>
        <begin position="26"/>
        <end position="761"/>
    </location>
</feature>
<reference evidence="6" key="1">
    <citation type="submission" date="2023-10" db="EMBL/GenBank/DDBJ databases">
        <authorList>
            <person name="Chen Y."/>
            <person name="Shah S."/>
            <person name="Dougan E. K."/>
            <person name="Thang M."/>
            <person name="Chan C."/>
        </authorList>
    </citation>
    <scope>NUCLEOTIDE SEQUENCE [LARGE SCALE GENOMIC DNA]</scope>
</reference>
<evidence type="ECO:0000256" key="2">
    <source>
        <dbReference type="PROSITE-ProRule" id="PRU01211"/>
    </source>
</evidence>
<comment type="function">
    <text evidence="1">Metalloprotease.</text>
</comment>
<dbReference type="InterPro" id="IPR003582">
    <property type="entry name" value="ShKT_dom"/>
</dbReference>
<dbReference type="Proteomes" id="UP001189429">
    <property type="component" value="Unassembled WGS sequence"/>
</dbReference>
<keyword evidence="7" id="KW-1185">Reference proteome</keyword>
<dbReference type="SUPFAM" id="SSF55486">
    <property type="entry name" value="Metalloproteases ('zincins'), catalytic domain"/>
    <property type="match status" value="1"/>
</dbReference>
<dbReference type="PROSITE" id="PS51864">
    <property type="entry name" value="ASTACIN"/>
    <property type="match status" value="1"/>
</dbReference>
<feature type="signal peptide" evidence="4">
    <location>
        <begin position="1"/>
        <end position="25"/>
    </location>
</feature>
<dbReference type="SMART" id="SM00235">
    <property type="entry name" value="ZnMc"/>
    <property type="match status" value="1"/>
</dbReference>
<comment type="caution">
    <text evidence="2">Lacks conserved residue(s) required for the propagation of feature annotation.</text>
</comment>
<dbReference type="EMBL" id="CAUYUJ010014561">
    <property type="protein sequence ID" value="CAK0843222.1"/>
    <property type="molecule type" value="Genomic_DNA"/>
</dbReference>
<dbReference type="PANTHER" id="PTHR10127:SF850">
    <property type="entry name" value="METALLOENDOPEPTIDASE"/>
    <property type="match status" value="1"/>
</dbReference>
<dbReference type="PANTHER" id="PTHR10127">
    <property type="entry name" value="DISCOIDIN, CUB, EGF, LAMININ , AND ZINC METALLOPROTEASE DOMAIN CONTAINING"/>
    <property type="match status" value="1"/>
</dbReference>
<gene>
    <name evidence="6" type="ORF">PCOR1329_LOCUS37640</name>
</gene>
<keyword evidence="4" id="KW-0732">Signal</keyword>
<accession>A0ABN9TCJ5</accession>
<evidence type="ECO:0000313" key="6">
    <source>
        <dbReference type="EMBL" id="CAK0843222.1"/>
    </source>
</evidence>
<dbReference type="Gene3D" id="3.40.390.10">
    <property type="entry name" value="Collagenase (Catalytic Domain)"/>
    <property type="match status" value="1"/>
</dbReference>
<feature type="compositionally biased region" description="Low complexity" evidence="3">
    <location>
        <begin position="613"/>
        <end position="622"/>
    </location>
</feature>
<comment type="caution">
    <text evidence="6">The sequence shown here is derived from an EMBL/GenBank/DDBJ whole genome shotgun (WGS) entry which is preliminary data.</text>
</comment>
<dbReference type="InterPro" id="IPR006026">
    <property type="entry name" value="Peptidase_Metallo"/>
</dbReference>
<feature type="domain" description="Peptidase M12A" evidence="5">
    <location>
        <begin position="223"/>
        <end position="441"/>
    </location>
</feature>
<dbReference type="Pfam" id="PF01400">
    <property type="entry name" value="Astacin"/>
    <property type="match status" value="1"/>
</dbReference>
<evidence type="ECO:0000256" key="3">
    <source>
        <dbReference type="SAM" id="MobiDB-lite"/>
    </source>
</evidence>
<evidence type="ECO:0000256" key="1">
    <source>
        <dbReference type="ARBA" id="ARBA00002657"/>
    </source>
</evidence>
<dbReference type="Pfam" id="PF01549">
    <property type="entry name" value="ShK"/>
    <property type="match status" value="2"/>
</dbReference>
<evidence type="ECO:0000313" key="7">
    <source>
        <dbReference type="Proteomes" id="UP001189429"/>
    </source>
</evidence>
<feature type="region of interest" description="Disordered" evidence="3">
    <location>
        <begin position="31"/>
        <end position="56"/>
    </location>
</feature>
<evidence type="ECO:0000259" key="5">
    <source>
        <dbReference type="PROSITE" id="PS51864"/>
    </source>
</evidence>
<name>A0ABN9TCJ5_9DINO</name>
<proteinExistence type="predicted"/>
<dbReference type="InterPro" id="IPR024079">
    <property type="entry name" value="MetalloPept_cat_dom_sf"/>
</dbReference>
<evidence type="ECO:0000256" key="4">
    <source>
        <dbReference type="SAM" id="SignalP"/>
    </source>
</evidence>
<dbReference type="SMART" id="SM00254">
    <property type="entry name" value="ShKT"/>
    <property type="match status" value="3"/>
</dbReference>
<protein>
    <recommendedName>
        <fullName evidence="5">Peptidase M12A domain-containing protein</fullName>
    </recommendedName>
</protein>